<feature type="transmembrane region" description="Helical" evidence="1">
    <location>
        <begin position="47"/>
        <end position="70"/>
    </location>
</feature>
<evidence type="ECO:0000313" key="3">
    <source>
        <dbReference type="Proteomes" id="UP001595805"/>
    </source>
</evidence>
<comment type="caution">
    <text evidence="2">The sequence shown here is derived from an EMBL/GenBank/DDBJ whole genome shotgun (WGS) entry which is preliminary data.</text>
</comment>
<gene>
    <name evidence="2" type="ORF">ACFOSV_09280</name>
</gene>
<accession>A0ABV8ATT8</accession>
<evidence type="ECO:0000256" key="1">
    <source>
        <dbReference type="SAM" id="Phobius"/>
    </source>
</evidence>
<proteinExistence type="predicted"/>
<keyword evidence="1" id="KW-0812">Transmembrane</keyword>
<dbReference type="EMBL" id="JBHRZS010000007">
    <property type="protein sequence ID" value="MFC3880366.1"/>
    <property type="molecule type" value="Genomic_DNA"/>
</dbReference>
<name>A0ABV8ATT8_9BACT</name>
<keyword evidence="1" id="KW-0472">Membrane</keyword>
<reference evidence="3" key="1">
    <citation type="journal article" date="2019" name="Int. J. Syst. Evol. Microbiol.">
        <title>The Global Catalogue of Microorganisms (GCM) 10K type strain sequencing project: providing services to taxonomists for standard genome sequencing and annotation.</title>
        <authorList>
            <consortium name="The Broad Institute Genomics Platform"/>
            <consortium name="The Broad Institute Genome Sequencing Center for Infectious Disease"/>
            <person name="Wu L."/>
            <person name="Ma J."/>
        </authorList>
    </citation>
    <scope>NUCLEOTIDE SEQUENCE [LARGE SCALE GENOMIC DNA]</scope>
    <source>
        <strain evidence="3">CCUG 60523</strain>
    </source>
</reference>
<sequence length="162" mass="18367">MEVQAIRKLYKSVEVRLLILLGLSLPLFGLVYLYYNSGNLNWELPQLPSVVEIGLAGLGVFFLLAQFLIFRKRTQGIQRVEDLIGKIQIYTSASLQRIHLLTLSCLLDAIGLLFFKNPIFVVLFAITLVFFSLAKPSPDRIIRMMKLSKKEGDIIREASRPA</sequence>
<dbReference type="Proteomes" id="UP001595805">
    <property type="component" value="Unassembled WGS sequence"/>
</dbReference>
<feature type="transmembrane region" description="Helical" evidence="1">
    <location>
        <begin position="121"/>
        <end position="138"/>
    </location>
</feature>
<evidence type="ECO:0000313" key="2">
    <source>
        <dbReference type="EMBL" id="MFC3880366.1"/>
    </source>
</evidence>
<keyword evidence="3" id="KW-1185">Reference proteome</keyword>
<dbReference type="RefSeq" id="WP_377905706.1">
    <property type="nucleotide sequence ID" value="NZ_JBHRZS010000007.1"/>
</dbReference>
<organism evidence="2 3">
    <name type="scientific">Algoriphagus namhaensis</name>
    <dbReference type="NCBI Taxonomy" id="915353"/>
    <lineage>
        <taxon>Bacteria</taxon>
        <taxon>Pseudomonadati</taxon>
        <taxon>Bacteroidota</taxon>
        <taxon>Cytophagia</taxon>
        <taxon>Cytophagales</taxon>
        <taxon>Cyclobacteriaceae</taxon>
        <taxon>Algoriphagus</taxon>
    </lineage>
</organism>
<feature type="transmembrane region" description="Helical" evidence="1">
    <location>
        <begin position="17"/>
        <end position="35"/>
    </location>
</feature>
<evidence type="ECO:0008006" key="4">
    <source>
        <dbReference type="Google" id="ProtNLM"/>
    </source>
</evidence>
<protein>
    <recommendedName>
        <fullName evidence="4">MFS transporter</fullName>
    </recommendedName>
</protein>
<keyword evidence="1" id="KW-1133">Transmembrane helix</keyword>